<gene>
    <name evidence="2" type="ORF">NCTC12965_07359</name>
</gene>
<dbReference type="InterPro" id="IPR036388">
    <property type="entry name" value="WH-like_DNA-bd_sf"/>
</dbReference>
<dbReference type="InterPro" id="IPR016032">
    <property type="entry name" value="Sig_transdc_resp-reg_C-effctor"/>
</dbReference>
<dbReference type="KEGG" id="sfw:WN53_12490"/>
<name>A0A0F7HCL6_SERFO</name>
<dbReference type="Pfam" id="PF00196">
    <property type="entry name" value="GerE"/>
    <property type="match status" value="1"/>
</dbReference>
<sequence>MSLVLSNDFMVKRNILLNDGMTWPNANRYFHEGVVSYFDSIGALLDISDVVFVDFQLSNLFALLEQKWVLYFVGVRIILITDSHLLPLANYYKGMFNHVDLVIQVTGTSKSFFNKLEHVMSGGEALSSSNDSLSSRDIYLLRKSLHGMTIRDIADKLQLSPKGVYTMRHRVLQKMGLTRMKDIYMQTANSYR</sequence>
<evidence type="ECO:0000256" key="1">
    <source>
        <dbReference type="ARBA" id="ARBA00023125"/>
    </source>
</evidence>
<dbReference type="GO" id="GO:0003677">
    <property type="term" value="F:DNA binding"/>
    <property type="evidence" value="ECO:0007669"/>
    <property type="project" value="UniProtKB-KW"/>
</dbReference>
<protein>
    <submittedName>
        <fullName evidence="2">DNA-binding transcriptional activator EvgA</fullName>
    </submittedName>
</protein>
<dbReference type="InterPro" id="IPR000792">
    <property type="entry name" value="Tscrpt_reg_LuxR_C"/>
</dbReference>
<dbReference type="EMBL" id="CABEEZ010000143">
    <property type="protein sequence ID" value="VTR57414.1"/>
    <property type="molecule type" value="Genomic_DNA"/>
</dbReference>
<evidence type="ECO:0000313" key="2">
    <source>
        <dbReference type="EMBL" id="VTR57414.1"/>
    </source>
</evidence>
<dbReference type="GeneID" id="30320986"/>
<dbReference type="SUPFAM" id="SSF46894">
    <property type="entry name" value="C-terminal effector domain of the bipartite response regulators"/>
    <property type="match status" value="1"/>
</dbReference>
<dbReference type="SMART" id="SM00421">
    <property type="entry name" value="HTH_LUXR"/>
    <property type="match status" value="1"/>
</dbReference>
<proteinExistence type="predicted"/>
<dbReference type="Gene3D" id="1.10.10.10">
    <property type="entry name" value="Winged helix-like DNA-binding domain superfamily/Winged helix DNA-binding domain"/>
    <property type="match status" value="1"/>
</dbReference>
<keyword evidence="1 2" id="KW-0238">DNA-binding</keyword>
<organism evidence="2">
    <name type="scientific">Serratia fonticola</name>
    <dbReference type="NCBI Taxonomy" id="47917"/>
    <lineage>
        <taxon>Bacteria</taxon>
        <taxon>Pseudomonadati</taxon>
        <taxon>Pseudomonadota</taxon>
        <taxon>Gammaproteobacteria</taxon>
        <taxon>Enterobacterales</taxon>
        <taxon>Yersiniaceae</taxon>
        <taxon>Serratia</taxon>
    </lineage>
</organism>
<reference evidence="2" key="1">
    <citation type="submission" date="2019-05" db="EMBL/GenBank/DDBJ databases">
        <authorList>
            <consortium name="Pathogen Informatics"/>
        </authorList>
    </citation>
    <scope>NUCLEOTIDE SEQUENCE [LARGE SCALE GENOMIC DNA]</scope>
    <source>
        <strain evidence="2">NCTC12965</strain>
    </source>
</reference>
<dbReference type="GO" id="GO:0006355">
    <property type="term" value="P:regulation of DNA-templated transcription"/>
    <property type="evidence" value="ECO:0007669"/>
    <property type="project" value="InterPro"/>
</dbReference>
<dbReference type="RefSeq" id="WP_024483447.1">
    <property type="nucleotide sequence ID" value="NZ_CAMKUH010000003.1"/>
</dbReference>
<dbReference type="AlphaFoldDB" id="A0A0F7HCL6"/>
<accession>A0A0F7HCL6</accession>